<feature type="compositionally biased region" description="Polar residues" evidence="10">
    <location>
        <begin position="91"/>
        <end position="105"/>
    </location>
</feature>
<dbReference type="InterPro" id="IPR007219">
    <property type="entry name" value="XnlR_reg_dom"/>
</dbReference>
<feature type="domain" description="C2H2-type" evidence="11">
    <location>
        <begin position="39"/>
        <end position="66"/>
    </location>
</feature>
<evidence type="ECO:0000256" key="9">
    <source>
        <dbReference type="PROSITE-ProRule" id="PRU00042"/>
    </source>
</evidence>
<dbReference type="GO" id="GO:0008270">
    <property type="term" value="F:zinc ion binding"/>
    <property type="evidence" value="ECO:0007669"/>
    <property type="project" value="UniProtKB-KW"/>
</dbReference>
<dbReference type="Pfam" id="PF00096">
    <property type="entry name" value="zf-C2H2"/>
    <property type="match status" value="2"/>
</dbReference>
<dbReference type="OMA" id="RICPWCS"/>
<evidence type="ECO:0000313" key="13">
    <source>
        <dbReference type="Proteomes" id="UP000184546"/>
    </source>
</evidence>
<accession>A0A1L9WIU6</accession>
<dbReference type="PANTHER" id="PTHR40626">
    <property type="entry name" value="MIP31509P"/>
    <property type="match status" value="1"/>
</dbReference>
<name>A0A1L9WIU6_ASPA1</name>
<dbReference type="InterPro" id="IPR013087">
    <property type="entry name" value="Znf_C2H2_type"/>
</dbReference>
<evidence type="ECO:0000256" key="5">
    <source>
        <dbReference type="ARBA" id="ARBA00022833"/>
    </source>
</evidence>
<dbReference type="InterPro" id="IPR051059">
    <property type="entry name" value="VerF-like"/>
</dbReference>
<keyword evidence="2" id="KW-0479">Metal-binding</keyword>
<dbReference type="FunFam" id="3.30.160.60:FF:002343">
    <property type="entry name" value="Zinc finger protein 33A"/>
    <property type="match status" value="1"/>
</dbReference>
<keyword evidence="3" id="KW-0677">Repeat</keyword>
<keyword evidence="5" id="KW-0862">Zinc</keyword>
<protein>
    <recommendedName>
        <fullName evidence="11">C2H2-type domain-containing protein</fullName>
    </recommendedName>
</protein>
<dbReference type="GO" id="GO:0000981">
    <property type="term" value="F:DNA-binding transcription factor activity, RNA polymerase II-specific"/>
    <property type="evidence" value="ECO:0007669"/>
    <property type="project" value="InterPro"/>
</dbReference>
<dbReference type="GO" id="GO:0006351">
    <property type="term" value="P:DNA-templated transcription"/>
    <property type="evidence" value="ECO:0007669"/>
    <property type="project" value="InterPro"/>
</dbReference>
<keyword evidence="4 9" id="KW-0863">Zinc-finger</keyword>
<organism evidence="12 13">
    <name type="scientific">Aspergillus aculeatus (strain ATCC 16872 / CBS 172.66 / WB 5094)</name>
    <dbReference type="NCBI Taxonomy" id="690307"/>
    <lineage>
        <taxon>Eukaryota</taxon>
        <taxon>Fungi</taxon>
        <taxon>Dikarya</taxon>
        <taxon>Ascomycota</taxon>
        <taxon>Pezizomycotina</taxon>
        <taxon>Eurotiomycetes</taxon>
        <taxon>Eurotiomycetidae</taxon>
        <taxon>Eurotiales</taxon>
        <taxon>Aspergillaceae</taxon>
        <taxon>Aspergillus</taxon>
        <taxon>Aspergillus subgen. Circumdati</taxon>
    </lineage>
</organism>
<dbReference type="PROSITE" id="PS50157">
    <property type="entry name" value="ZINC_FINGER_C2H2_2"/>
    <property type="match status" value="2"/>
</dbReference>
<dbReference type="RefSeq" id="XP_020052433.1">
    <property type="nucleotide sequence ID" value="XM_020198062.1"/>
</dbReference>
<dbReference type="Pfam" id="PF04082">
    <property type="entry name" value="Fungal_trans"/>
    <property type="match status" value="1"/>
</dbReference>
<dbReference type="PROSITE" id="PS00028">
    <property type="entry name" value="ZINC_FINGER_C2H2_1"/>
    <property type="match status" value="2"/>
</dbReference>
<dbReference type="PANTHER" id="PTHR40626:SF11">
    <property type="entry name" value="ZINC FINGER PROTEIN YPR022C"/>
    <property type="match status" value="1"/>
</dbReference>
<feature type="domain" description="C2H2-type" evidence="11">
    <location>
        <begin position="11"/>
        <end position="38"/>
    </location>
</feature>
<dbReference type="VEuPathDB" id="FungiDB:ASPACDRAFT_1875683"/>
<feature type="compositionally biased region" description="Polar residues" evidence="10">
    <location>
        <begin position="113"/>
        <end position="123"/>
    </location>
</feature>
<keyword evidence="8" id="KW-0539">Nucleus</keyword>
<dbReference type="InterPro" id="IPR036236">
    <property type="entry name" value="Znf_C2H2_sf"/>
</dbReference>
<keyword evidence="7" id="KW-0804">Transcription</keyword>
<dbReference type="GO" id="GO:0000785">
    <property type="term" value="C:chromatin"/>
    <property type="evidence" value="ECO:0007669"/>
    <property type="project" value="TreeGrafter"/>
</dbReference>
<dbReference type="GO" id="GO:0000978">
    <property type="term" value="F:RNA polymerase II cis-regulatory region sequence-specific DNA binding"/>
    <property type="evidence" value="ECO:0007669"/>
    <property type="project" value="InterPro"/>
</dbReference>
<keyword evidence="13" id="KW-1185">Reference proteome</keyword>
<evidence type="ECO:0000256" key="8">
    <source>
        <dbReference type="ARBA" id="ARBA00023242"/>
    </source>
</evidence>
<evidence type="ECO:0000256" key="7">
    <source>
        <dbReference type="ARBA" id="ARBA00023163"/>
    </source>
</evidence>
<gene>
    <name evidence="12" type="ORF">ASPACDRAFT_1875683</name>
</gene>
<evidence type="ECO:0000256" key="4">
    <source>
        <dbReference type="ARBA" id="ARBA00022771"/>
    </source>
</evidence>
<feature type="region of interest" description="Disordered" evidence="10">
    <location>
        <begin position="59"/>
        <end position="146"/>
    </location>
</feature>
<dbReference type="GO" id="GO:0005634">
    <property type="term" value="C:nucleus"/>
    <property type="evidence" value="ECO:0007669"/>
    <property type="project" value="UniProtKB-SubCell"/>
</dbReference>
<evidence type="ECO:0000256" key="3">
    <source>
        <dbReference type="ARBA" id="ARBA00022737"/>
    </source>
</evidence>
<dbReference type="AlphaFoldDB" id="A0A1L9WIU6"/>
<dbReference type="Proteomes" id="UP000184546">
    <property type="component" value="Unassembled WGS sequence"/>
</dbReference>
<reference evidence="13" key="1">
    <citation type="journal article" date="2017" name="Genome Biol.">
        <title>Comparative genomics reveals high biological diversity and specific adaptations in the industrially and medically important fungal genus Aspergillus.</title>
        <authorList>
            <person name="de Vries R.P."/>
            <person name="Riley R."/>
            <person name="Wiebenga A."/>
            <person name="Aguilar-Osorio G."/>
            <person name="Amillis S."/>
            <person name="Uchima C.A."/>
            <person name="Anderluh G."/>
            <person name="Asadollahi M."/>
            <person name="Askin M."/>
            <person name="Barry K."/>
            <person name="Battaglia E."/>
            <person name="Bayram O."/>
            <person name="Benocci T."/>
            <person name="Braus-Stromeyer S.A."/>
            <person name="Caldana C."/>
            <person name="Canovas D."/>
            <person name="Cerqueira G.C."/>
            <person name="Chen F."/>
            <person name="Chen W."/>
            <person name="Choi C."/>
            <person name="Clum A."/>
            <person name="Dos Santos R.A."/>
            <person name="Damasio A.R."/>
            <person name="Diallinas G."/>
            <person name="Emri T."/>
            <person name="Fekete E."/>
            <person name="Flipphi M."/>
            <person name="Freyberg S."/>
            <person name="Gallo A."/>
            <person name="Gournas C."/>
            <person name="Habgood R."/>
            <person name="Hainaut M."/>
            <person name="Harispe M.L."/>
            <person name="Henrissat B."/>
            <person name="Hilden K.S."/>
            <person name="Hope R."/>
            <person name="Hossain A."/>
            <person name="Karabika E."/>
            <person name="Karaffa L."/>
            <person name="Karanyi Z."/>
            <person name="Krasevec N."/>
            <person name="Kuo A."/>
            <person name="Kusch H."/>
            <person name="LaButti K."/>
            <person name="Lagendijk E.L."/>
            <person name="Lapidus A."/>
            <person name="Levasseur A."/>
            <person name="Lindquist E."/>
            <person name="Lipzen A."/>
            <person name="Logrieco A.F."/>
            <person name="MacCabe A."/>
            <person name="Maekelae M.R."/>
            <person name="Malavazi I."/>
            <person name="Melin P."/>
            <person name="Meyer V."/>
            <person name="Mielnichuk N."/>
            <person name="Miskei M."/>
            <person name="Molnar A.P."/>
            <person name="Mule G."/>
            <person name="Ngan C.Y."/>
            <person name="Orejas M."/>
            <person name="Orosz E."/>
            <person name="Ouedraogo J.P."/>
            <person name="Overkamp K.M."/>
            <person name="Park H.-S."/>
            <person name="Perrone G."/>
            <person name="Piumi F."/>
            <person name="Punt P.J."/>
            <person name="Ram A.F."/>
            <person name="Ramon A."/>
            <person name="Rauscher S."/>
            <person name="Record E."/>
            <person name="Riano-Pachon D.M."/>
            <person name="Robert V."/>
            <person name="Roehrig J."/>
            <person name="Ruller R."/>
            <person name="Salamov A."/>
            <person name="Salih N.S."/>
            <person name="Samson R.A."/>
            <person name="Sandor E."/>
            <person name="Sanguinetti M."/>
            <person name="Schuetze T."/>
            <person name="Sepcic K."/>
            <person name="Shelest E."/>
            <person name="Sherlock G."/>
            <person name="Sophianopoulou V."/>
            <person name="Squina F.M."/>
            <person name="Sun H."/>
            <person name="Susca A."/>
            <person name="Todd R.B."/>
            <person name="Tsang A."/>
            <person name="Unkles S.E."/>
            <person name="van de Wiele N."/>
            <person name="van Rossen-Uffink D."/>
            <person name="Oliveira J.V."/>
            <person name="Vesth T.C."/>
            <person name="Visser J."/>
            <person name="Yu J.-H."/>
            <person name="Zhou M."/>
            <person name="Andersen M.R."/>
            <person name="Archer D.B."/>
            <person name="Baker S.E."/>
            <person name="Benoit I."/>
            <person name="Brakhage A.A."/>
            <person name="Braus G.H."/>
            <person name="Fischer R."/>
            <person name="Frisvad J.C."/>
            <person name="Goldman G.H."/>
            <person name="Houbraken J."/>
            <person name="Oakley B."/>
            <person name="Pocsi I."/>
            <person name="Scazzocchio C."/>
            <person name="Seiboth B."/>
            <person name="vanKuyk P.A."/>
            <person name="Wortman J."/>
            <person name="Dyer P.S."/>
            <person name="Grigoriev I.V."/>
        </authorList>
    </citation>
    <scope>NUCLEOTIDE SEQUENCE [LARGE SCALE GENOMIC DNA]</scope>
    <source>
        <strain evidence="13">ATCC 16872 / CBS 172.66 / WB 5094</strain>
    </source>
</reference>
<keyword evidence="6" id="KW-0805">Transcription regulation</keyword>
<dbReference type="SUPFAM" id="SSF57667">
    <property type="entry name" value="beta-beta-alpha zinc fingers"/>
    <property type="match status" value="1"/>
</dbReference>
<dbReference type="EMBL" id="KV878987">
    <property type="protein sequence ID" value="OJJ96093.1"/>
    <property type="molecule type" value="Genomic_DNA"/>
</dbReference>
<evidence type="ECO:0000256" key="1">
    <source>
        <dbReference type="ARBA" id="ARBA00004123"/>
    </source>
</evidence>
<feature type="compositionally biased region" description="Polar residues" evidence="10">
    <location>
        <begin position="63"/>
        <end position="78"/>
    </location>
</feature>
<evidence type="ECO:0000256" key="10">
    <source>
        <dbReference type="SAM" id="MobiDB-lite"/>
    </source>
</evidence>
<proteinExistence type="predicted"/>
<evidence type="ECO:0000259" key="11">
    <source>
        <dbReference type="PROSITE" id="PS50157"/>
    </source>
</evidence>
<evidence type="ECO:0000313" key="12">
    <source>
        <dbReference type="EMBL" id="OJJ96093.1"/>
    </source>
</evidence>
<dbReference type="Gene3D" id="3.30.160.60">
    <property type="entry name" value="Classic Zinc Finger"/>
    <property type="match status" value="2"/>
</dbReference>
<dbReference type="OrthoDB" id="10018191at2759"/>
<dbReference type="STRING" id="690307.A0A1L9WIU6"/>
<comment type="subcellular location">
    <subcellularLocation>
        <location evidence="1">Nucleus</location>
    </subcellularLocation>
</comment>
<evidence type="ECO:0000256" key="6">
    <source>
        <dbReference type="ARBA" id="ARBA00023015"/>
    </source>
</evidence>
<dbReference type="CDD" id="cd12148">
    <property type="entry name" value="fungal_TF_MHR"/>
    <property type="match status" value="1"/>
</dbReference>
<evidence type="ECO:0000256" key="2">
    <source>
        <dbReference type="ARBA" id="ARBA00022723"/>
    </source>
</evidence>
<dbReference type="SMART" id="SM00355">
    <property type="entry name" value="ZnF_C2H2"/>
    <property type="match status" value="2"/>
</dbReference>
<dbReference type="GeneID" id="30971876"/>
<sequence>MPAHPNSRPERICPWCSQSFTKEDHLARHIRRHTRERPFSCTVCTKSFTRYDSLLRHARSHGTTRQAGPQKSSTTADSVGNERAEAPVPATGSTGASFAHASNPTDYGLGSPSAGSTATANYTSPVPPDPSLPVDPATGQSDWAEMQPGCLSDWSVGWTAQSSAWLADDNFDLGAFNAAIITSTMQSNVEPPPSFLEAPLLTPLSAGVVEPVPEQPEDIVRRHWYTFLEGSGTGYDTPGGNPDRAHIDDADRENLAQRLQQRITTEPLPSTDFLNMCIRLFFARFTNVLPIIHQQTFRPSVKRSLLLLSICSMGSLFLGSSHATQRGIKIFETLHKAILSSWETYMIKGKAEALSMVQAALIGQIFGMFTGRPKDLLTVQTFHGTVITWAKRQNLLSSRRAIDQINIEDVYRAPEQTWRAWSQAEEQIRLWAAVFILDAELSELLLTDPLVRRSPLDVVSEDNLWMAPTAEAWASAVRCQIEQQQQSGIPTNPSPPGLMGFRSYVELESLIWAISDSNFQEQAKDAASQVKFERALISFHDRYLRPLKSSSQLQRDTFCLQALWHSGFLSLHANIDRLELAIGREGYTEAQPHKKYATEWANSPAGTRCAVHAILILHLLEALPLGIEPAIHVPRVLFRATIVWYSYLKFGGISSGDTTTNEPRVLDVNLHDHSFEELKCITVNPGKLLLESQDFQNNKPLPSRTTTACRYVDLLKRIGHWGLAQQLGTIAVVLLHGDLEGGHNKPVAAFVS</sequence>